<name>A0A0A9ER40_ARUDO</name>
<dbReference type="AlphaFoldDB" id="A0A0A9ER40"/>
<dbReference type="EMBL" id="GBRH01194706">
    <property type="protein sequence ID" value="JAE03190.1"/>
    <property type="molecule type" value="Transcribed_RNA"/>
</dbReference>
<reference evidence="2" key="2">
    <citation type="journal article" date="2015" name="Data Brief">
        <title>Shoot transcriptome of the giant reed, Arundo donax.</title>
        <authorList>
            <person name="Barrero R.A."/>
            <person name="Guerrero F.D."/>
            <person name="Moolhuijzen P."/>
            <person name="Goolsby J.A."/>
            <person name="Tidwell J."/>
            <person name="Bellgard S.E."/>
            <person name="Bellgard M.I."/>
        </authorList>
    </citation>
    <scope>NUCLEOTIDE SEQUENCE</scope>
    <source>
        <tissue evidence="2">Shoot tissue taken approximately 20 cm above the soil surface</tissue>
    </source>
</reference>
<reference evidence="2" key="1">
    <citation type="submission" date="2014-09" db="EMBL/GenBank/DDBJ databases">
        <authorList>
            <person name="Magalhaes I.L.F."/>
            <person name="Oliveira U."/>
            <person name="Santos F.R."/>
            <person name="Vidigal T.H.D.A."/>
            <person name="Brescovit A.D."/>
            <person name="Santos A.J."/>
        </authorList>
    </citation>
    <scope>NUCLEOTIDE SEQUENCE</scope>
    <source>
        <tissue evidence="2">Shoot tissue taken approximately 20 cm above the soil surface</tissue>
    </source>
</reference>
<proteinExistence type="predicted"/>
<protein>
    <submittedName>
        <fullName evidence="2">Uncharacterized protein</fullName>
    </submittedName>
</protein>
<accession>A0A0A9ER40</accession>
<evidence type="ECO:0000313" key="2">
    <source>
        <dbReference type="EMBL" id="JAE03190.1"/>
    </source>
</evidence>
<organism evidence="2">
    <name type="scientific">Arundo donax</name>
    <name type="common">Giant reed</name>
    <name type="synonym">Donax arundinaceus</name>
    <dbReference type="NCBI Taxonomy" id="35708"/>
    <lineage>
        <taxon>Eukaryota</taxon>
        <taxon>Viridiplantae</taxon>
        <taxon>Streptophyta</taxon>
        <taxon>Embryophyta</taxon>
        <taxon>Tracheophyta</taxon>
        <taxon>Spermatophyta</taxon>
        <taxon>Magnoliopsida</taxon>
        <taxon>Liliopsida</taxon>
        <taxon>Poales</taxon>
        <taxon>Poaceae</taxon>
        <taxon>PACMAD clade</taxon>
        <taxon>Arundinoideae</taxon>
        <taxon>Arundineae</taxon>
        <taxon>Arundo</taxon>
    </lineage>
</organism>
<sequence length="177" mass="17995">MASPCSRSTSARPTPAGSGAAASMCALLRLLSDKNGGSAEQQNCLASRMEVGLMADEGPSVPSKNPAWGSAIAMNGLGEGNAEPPPAAEEDEDGCLGDWAVAAGGSAMRLPPPCLAATAFLDLLRSIARGSGVPESGSSWMDQTPAIMAASTTLPRSQIRSKSEISLLSISSLFFLL</sequence>
<evidence type="ECO:0000256" key="1">
    <source>
        <dbReference type="SAM" id="MobiDB-lite"/>
    </source>
</evidence>
<feature type="region of interest" description="Disordered" evidence="1">
    <location>
        <begin position="74"/>
        <end position="93"/>
    </location>
</feature>